<organism evidence="1 2">
    <name type="scientific">Nocardioides conyzicola</name>
    <dbReference type="NCBI Taxonomy" id="1651781"/>
    <lineage>
        <taxon>Bacteria</taxon>
        <taxon>Bacillati</taxon>
        <taxon>Actinomycetota</taxon>
        <taxon>Actinomycetes</taxon>
        <taxon>Propionibacteriales</taxon>
        <taxon>Nocardioidaceae</taxon>
        <taxon>Nocardioides</taxon>
    </lineage>
</organism>
<evidence type="ECO:0000313" key="1">
    <source>
        <dbReference type="EMBL" id="GAA4717788.1"/>
    </source>
</evidence>
<accession>A0ABP8Y113</accession>
<dbReference type="EMBL" id="BAABKM010000004">
    <property type="protein sequence ID" value="GAA4717788.1"/>
    <property type="molecule type" value="Genomic_DNA"/>
</dbReference>
<name>A0ABP8Y113_9ACTN</name>
<protein>
    <submittedName>
        <fullName evidence="1">Uncharacterized protein</fullName>
    </submittedName>
</protein>
<dbReference type="Proteomes" id="UP001499974">
    <property type="component" value="Unassembled WGS sequence"/>
</dbReference>
<gene>
    <name evidence="1" type="ORF">GCM10023349_42120</name>
</gene>
<dbReference type="RefSeq" id="WP_345523636.1">
    <property type="nucleotide sequence ID" value="NZ_BAABKM010000004.1"/>
</dbReference>
<evidence type="ECO:0000313" key="2">
    <source>
        <dbReference type="Proteomes" id="UP001499974"/>
    </source>
</evidence>
<proteinExistence type="predicted"/>
<sequence>MTADELRETWRRAVDLAARSVSPDPAVRTAAREEAAAWQSELEAAPSAGRRLAATLREAASRIA</sequence>
<keyword evidence="2" id="KW-1185">Reference proteome</keyword>
<comment type="caution">
    <text evidence="1">The sequence shown here is derived from an EMBL/GenBank/DDBJ whole genome shotgun (WGS) entry which is preliminary data.</text>
</comment>
<reference evidence="2" key="1">
    <citation type="journal article" date="2019" name="Int. J. Syst. Evol. Microbiol.">
        <title>The Global Catalogue of Microorganisms (GCM) 10K type strain sequencing project: providing services to taxonomists for standard genome sequencing and annotation.</title>
        <authorList>
            <consortium name="The Broad Institute Genomics Platform"/>
            <consortium name="The Broad Institute Genome Sequencing Center for Infectious Disease"/>
            <person name="Wu L."/>
            <person name="Ma J."/>
        </authorList>
    </citation>
    <scope>NUCLEOTIDE SEQUENCE [LARGE SCALE GENOMIC DNA]</scope>
    <source>
        <strain evidence="2">JCM 18531</strain>
    </source>
</reference>